<reference evidence="2" key="1">
    <citation type="journal article" date="2015" name="Nature">
        <title>Complex archaea that bridge the gap between prokaryotes and eukaryotes.</title>
        <authorList>
            <person name="Spang A."/>
            <person name="Saw J.H."/>
            <person name="Jorgensen S.L."/>
            <person name="Zaremba-Niedzwiedzka K."/>
            <person name="Martijn J."/>
            <person name="Lind A.E."/>
            <person name="van Eijk R."/>
            <person name="Schleper C."/>
            <person name="Guy L."/>
            <person name="Ettema T.J."/>
        </authorList>
    </citation>
    <scope>NUCLEOTIDE SEQUENCE</scope>
</reference>
<evidence type="ECO:0000313" key="2">
    <source>
        <dbReference type="EMBL" id="KKM46755.1"/>
    </source>
</evidence>
<feature type="domain" description="HNH nuclease" evidence="1">
    <location>
        <begin position="7"/>
        <end position="38"/>
    </location>
</feature>
<comment type="caution">
    <text evidence="2">The sequence shown here is derived from an EMBL/GenBank/DDBJ whole genome shotgun (WGS) entry which is preliminary data.</text>
</comment>
<dbReference type="InterPro" id="IPR044925">
    <property type="entry name" value="His-Me_finger_sf"/>
</dbReference>
<dbReference type="InterPro" id="IPR003615">
    <property type="entry name" value="HNH_nuc"/>
</dbReference>
<dbReference type="EMBL" id="LAZR01012027">
    <property type="protein sequence ID" value="KKM46755.1"/>
    <property type="molecule type" value="Genomic_DNA"/>
</dbReference>
<name>A0A0F9J8Y7_9ZZZZ</name>
<dbReference type="Pfam" id="PF13392">
    <property type="entry name" value="HNH_3"/>
    <property type="match status" value="1"/>
</dbReference>
<accession>A0A0F9J8Y7</accession>
<dbReference type="SUPFAM" id="SSF54060">
    <property type="entry name" value="His-Me finger endonucleases"/>
    <property type="match status" value="1"/>
</dbReference>
<protein>
    <recommendedName>
        <fullName evidence="1">HNH nuclease domain-containing protein</fullName>
    </recommendedName>
</protein>
<gene>
    <name evidence="2" type="ORF">LCGC14_1559340</name>
</gene>
<dbReference type="AlphaFoldDB" id="A0A0F9J8Y7"/>
<sequence length="129" mass="14385">MTEKLGRPLVEGEVVHHINNDARDNRPENLEVLTNSEHIRRHSVHAFAGGLGLWYIEWRDAVGKSHYSTPEQAADLSSVVLRGITVLLEETEEDLIVAAFVASDGGAMDLVAIPHKSVLTRRKIRQWGL</sequence>
<proteinExistence type="predicted"/>
<dbReference type="CDD" id="cd00085">
    <property type="entry name" value="HNHc"/>
    <property type="match status" value="1"/>
</dbReference>
<dbReference type="Gene3D" id="3.90.75.20">
    <property type="match status" value="1"/>
</dbReference>
<evidence type="ECO:0000259" key="1">
    <source>
        <dbReference type="Pfam" id="PF13392"/>
    </source>
</evidence>
<organism evidence="2">
    <name type="scientific">marine sediment metagenome</name>
    <dbReference type="NCBI Taxonomy" id="412755"/>
    <lineage>
        <taxon>unclassified sequences</taxon>
        <taxon>metagenomes</taxon>
        <taxon>ecological metagenomes</taxon>
    </lineage>
</organism>